<dbReference type="InterPro" id="IPR051694">
    <property type="entry name" value="Immunoregulatory_rcpt-like"/>
</dbReference>
<evidence type="ECO:0000256" key="6">
    <source>
        <dbReference type="SAM" id="Phobius"/>
    </source>
</evidence>
<evidence type="ECO:0000256" key="4">
    <source>
        <dbReference type="ARBA" id="ARBA00023136"/>
    </source>
</evidence>
<evidence type="ECO:0000313" key="8">
    <source>
        <dbReference type="Proteomes" id="UP001465976"/>
    </source>
</evidence>
<organism evidence="7 8">
    <name type="scientific">Marasmius crinis-equi</name>
    <dbReference type="NCBI Taxonomy" id="585013"/>
    <lineage>
        <taxon>Eukaryota</taxon>
        <taxon>Fungi</taxon>
        <taxon>Dikarya</taxon>
        <taxon>Basidiomycota</taxon>
        <taxon>Agaricomycotina</taxon>
        <taxon>Agaricomycetes</taxon>
        <taxon>Agaricomycetidae</taxon>
        <taxon>Agaricales</taxon>
        <taxon>Marasmiineae</taxon>
        <taxon>Marasmiaceae</taxon>
        <taxon>Marasmius</taxon>
    </lineage>
</organism>
<gene>
    <name evidence="7" type="ORF">V5O48_009867</name>
</gene>
<evidence type="ECO:0000256" key="2">
    <source>
        <dbReference type="ARBA" id="ARBA00022692"/>
    </source>
</evidence>
<feature type="compositionally biased region" description="Polar residues" evidence="5">
    <location>
        <begin position="155"/>
        <end position="172"/>
    </location>
</feature>
<keyword evidence="8" id="KW-1185">Reference proteome</keyword>
<accession>A0ABR3F9Z6</accession>
<dbReference type="PANTHER" id="PTHR15549">
    <property type="entry name" value="PAIRED IMMUNOGLOBULIN-LIKE TYPE 2 RECEPTOR"/>
    <property type="match status" value="1"/>
</dbReference>
<keyword evidence="4 6" id="KW-0472">Membrane</keyword>
<protein>
    <submittedName>
        <fullName evidence="7">Uncharacterized protein</fullName>
    </submittedName>
</protein>
<keyword evidence="2 6" id="KW-0812">Transmembrane</keyword>
<dbReference type="Gene3D" id="2.60.120.260">
    <property type="entry name" value="Galactose-binding domain-like"/>
    <property type="match status" value="1"/>
</dbReference>
<evidence type="ECO:0000313" key="7">
    <source>
        <dbReference type="EMBL" id="KAL0572089.1"/>
    </source>
</evidence>
<comment type="subcellular location">
    <subcellularLocation>
        <location evidence="1">Membrane</location>
        <topology evidence="1">Single-pass membrane protein</topology>
    </subcellularLocation>
</comment>
<evidence type="ECO:0000256" key="1">
    <source>
        <dbReference type="ARBA" id="ARBA00004167"/>
    </source>
</evidence>
<feature type="transmembrane region" description="Helical" evidence="6">
    <location>
        <begin position="181"/>
        <end position="206"/>
    </location>
</feature>
<feature type="region of interest" description="Disordered" evidence="5">
    <location>
        <begin position="248"/>
        <end position="282"/>
    </location>
</feature>
<reference evidence="7 8" key="1">
    <citation type="submission" date="2024-02" db="EMBL/GenBank/DDBJ databases">
        <title>A draft genome for the cacao thread blight pathogen Marasmius crinis-equi.</title>
        <authorList>
            <person name="Cohen S.P."/>
            <person name="Baruah I.K."/>
            <person name="Amoako-Attah I."/>
            <person name="Bukari Y."/>
            <person name="Meinhardt L.W."/>
            <person name="Bailey B.A."/>
        </authorList>
    </citation>
    <scope>NUCLEOTIDE SEQUENCE [LARGE SCALE GENOMIC DNA]</scope>
    <source>
        <strain evidence="7 8">GH-76</strain>
    </source>
</reference>
<evidence type="ECO:0000256" key="5">
    <source>
        <dbReference type="SAM" id="MobiDB-lite"/>
    </source>
</evidence>
<keyword evidence="3 6" id="KW-1133">Transmembrane helix</keyword>
<feature type="region of interest" description="Disordered" evidence="5">
    <location>
        <begin position="153"/>
        <end position="172"/>
    </location>
</feature>
<proteinExistence type="predicted"/>
<evidence type="ECO:0000256" key="3">
    <source>
        <dbReference type="ARBA" id="ARBA00022989"/>
    </source>
</evidence>
<feature type="compositionally biased region" description="Pro residues" evidence="5">
    <location>
        <begin position="252"/>
        <end position="266"/>
    </location>
</feature>
<dbReference type="Proteomes" id="UP001465976">
    <property type="component" value="Unassembled WGS sequence"/>
</dbReference>
<dbReference type="EMBL" id="JBAHYK010000674">
    <property type="protein sequence ID" value="KAL0572089.1"/>
    <property type="molecule type" value="Genomic_DNA"/>
</dbReference>
<sequence length="282" mass="31497">MYTSGAIAGTISNIMVRVDDSNLTRWDYSDNGRGWRLGGDPRTFNFTGHSSFRNGSQMKFRFNGTFVQLVGYILPYTTKNETSIPRLSFSLDNQLFTYTPPSSVQETLYDQTFFTSSRSLTDDEHELTIVYLHTQDPPELWLDYIEYIPGRLDSESTPNGTSTVQSSPTGQLNSNVDSLSVGAVAGLSVAVVMTLVIIAVLGFFWWRRRKRRARRHVSAEQTLDPFDLAIGATRSNGSGKLKRLFRVADGYPSPPAHATPPRPPLPLHTDPLSPPSYRSEPQ</sequence>
<name>A0ABR3F9Z6_9AGAR</name>
<comment type="caution">
    <text evidence="7">The sequence shown here is derived from an EMBL/GenBank/DDBJ whole genome shotgun (WGS) entry which is preliminary data.</text>
</comment>